<evidence type="ECO:0000313" key="3">
    <source>
        <dbReference type="Proteomes" id="UP000193218"/>
    </source>
</evidence>
<evidence type="ECO:0000313" key="2">
    <source>
        <dbReference type="EMBL" id="ORX38394.1"/>
    </source>
</evidence>
<feature type="region of interest" description="Disordered" evidence="1">
    <location>
        <begin position="144"/>
        <end position="251"/>
    </location>
</feature>
<reference evidence="2 3" key="1">
    <citation type="submission" date="2017-03" db="EMBL/GenBank/DDBJ databases">
        <title>Widespread Adenine N6-methylation of Active Genes in Fungi.</title>
        <authorList>
            <consortium name="DOE Joint Genome Institute"/>
            <person name="Mondo S.J."/>
            <person name="Dannebaum R.O."/>
            <person name="Kuo R.C."/>
            <person name="Louie K.B."/>
            <person name="Bewick A.J."/>
            <person name="Labutti K."/>
            <person name="Haridas S."/>
            <person name="Kuo A."/>
            <person name="Salamov A."/>
            <person name="Ahrendt S.R."/>
            <person name="Lau R."/>
            <person name="Bowen B.P."/>
            <person name="Lipzen A."/>
            <person name="Sullivan W."/>
            <person name="Andreopoulos W.B."/>
            <person name="Clum A."/>
            <person name="Lindquist E."/>
            <person name="Daum C."/>
            <person name="Northen T.R."/>
            <person name="Ramamoorthy G."/>
            <person name="Schmitz R.J."/>
            <person name="Gryganskyi A."/>
            <person name="Culley D."/>
            <person name="Magnuson J."/>
            <person name="James T.Y."/>
            <person name="O'Malley M.A."/>
            <person name="Stajich J.E."/>
            <person name="Spatafora J.W."/>
            <person name="Visel A."/>
            <person name="Grigoriev I.V."/>
        </authorList>
    </citation>
    <scope>NUCLEOTIDE SEQUENCE [LARGE SCALE GENOMIC DNA]</scope>
    <source>
        <strain evidence="2 3">NRRL Y-17943</strain>
    </source>
</reference>
<dbReference type="EMBL" id="NBSH01000004">
    <property type="protein sequence ID" value="ORX38394.1"/>
    <property type="molecule type" value="Genomic_DNA"/>
</dbReference>
<comment type="caution">
    <text evidence="2">The sequence shown here is derived from an EMBL/GenBank/DDBJ whole genome shotgun (WGS) entry which is preliminary data.</text>
</comment>
<dbReference type="GeneID" id="33557118"/>
<evidence type="ECO:0000256" key="1">
    <source>
        <dbReference type="SAM" id="MobiDB-lite"/>
    </source>
</evidence>
<sequence>MPVETTNDLHNLPTESARAGPRSISTDAPPNFKAVHAKIDAWSTDLKTFISKYQDVSDEKLLLASKDQKKHVSDEKSKTAEVLKKLERSKTDHEAYKKTTAREIREIKQQLTVKTDEVSKAIKERDQAVKDLCTLRFQFEAVSRKGQGHQGHATKLKAEKERTERKLAEVKRQRDAWRSRCGGLGGSTENDPLVVRDTRRTSATGGSDDEGTSSCFDSDDSEVDALYVERSDVDESDDSGSEDESGEEQSD</sequence>
<feature type="compositionally biased region" description="Acidic residues" evidence="1">
    <location>
        <begin position="234"/>
        <end position="251"/>
    </location>
</feature>
<keyword evidence="3" id="KW-1185">Reference proteome</keyword>
<feature type="compositionally biased region" description="Acidic residues" evidence="1">
    <location>
        <begin position="207"/>
        <end position="223"/>
    </location>
</feature>
<organism evidence="2 3">
    <name type="scientific">Kockovaella imperatae</name>
    <dbReference type="NCBI Taxonomy" id="4999"/>
    <lineage>
        <taxon>Eukaryota</taxon>
        <taxon>Fungi</taxon>
        <taxon>Dikarya</taxon>
        <taxon>Basidiomycota</taxon>
        <taxon>Agaricomycotina</taxon>
        <taxon>Tremellomycetes</taxon>
        <taxon>Tremellales</taxon>
        <taxon>Cuniculitremaceae</taxon>
        <taxon>Kockovaella</taxon>
    </lineage>
</organism>
<gene>
    <name evidence="2" type="ORF">BD324DRAFT_620692</name>
</gene>
<dbReference type="AlphaFoldDB" id="A0A1Y1ULK6"/>
<accession>A0A1Y1ULK6</accession>
<name>A0A1Y1ULK6_9TREE</name>
<dbReference type="InParanoid" id="A0A1Y1ULK6"/>
<dbReference type="RefSeq" id="XP_021872316.1">
    <property type="nucleotide sequence ID" value="XM_022015310.1"/>
</dbReference>
<protein>
    <submittedName>
        <fullName evidence="2">Uncharacterized protein</fullName>
    </submittedName>
</protein>
<dbReference type="Proteomes" id="UP000193218">
    <property type="component" value="Unassembled WGS sequence"/>
</dbReference>
<feature type="compositionally biased region" description="Basic and acidic residues" evidence="1">
    <location>
        <begin position="156"/>
        <end position="178"/>
    </location>
</feature>
<feature type="region of interest" description="Disordered" evidence="1">
    <location>
        <begin position="1"/>
        <end position="30"/>
    </location>
</feature>
<proteinExistence type="predicted"/>